<dbReference type="Pfam" id="PF00535">
    <property type="entry name" value="Glycos_transf_2"/>
    <property type="match status" value="1"/>
</dbReference>
<protein>
    <recommendedName>
        <fullName evidence="1">Glycosyltransferase 2-like domain-containing protein</fullName>
    </recommendedName>
</protein>
<gene>
    <name evidence="2" type="ORF">METZ01_LOCUS440209</name>
</gene>
<feature type="non-terminal residue" evidence="2">
    <location>
        <position position="236"/>
    </location>
</feature>
<sequence length="236" mass="26994">METISIVLNCYRRTRWFEEQLNAIKNQSITPIEILVWKNYSPNQSISSELTKDLTVVDCNKNLGVWARFSLALNCKGKYICIFDDDTIPGKDWLKNCLDNININDGLLGTVGVKFGDKNYSWNNLNRVGWCNPNNNIQRVDIVGHSWFFKKELLTVFWRELPPENLPLIVGEDIHFAHMIQKYTNLGVYVPPHPLNNKNMWGSLNGVNYGHSQEGITMNTYKLNGNQLTAGQLMGA</sequence>
<organism evidence="2">
    <name type="scientific">marine metagenome</name>
    <dbReference type="NCBI Taxonomy" id="408172"/>
    <lineage>
        <taxon>unclassified sequences</taxon>
        <taxon>metagenomes</taxon>
        <taxon>ecological metagenomes</taxon>
    </lineage>
</organism>
<proteinExistence type="predicted"/>
<dbReference type="InterPro" id="IPR029044">
    <property type="entry name" value="Nucleotide-diphossugar_trans"/>
</dbReference>
<dbReference type="Gene3D" id="3.90.550.10">
    <property type="entry name" value="Spore Coat Polysaccharide Biosynthesis Protein SpsA, Chain A"/>
    <property type="match status" value="1"/>
</dbReference>
<dbReference type="CDD" id="cd00761">
    <property type="entry name" value="Glyco_tranf_GTA_type"/>
    <property type="match status" value="1"/>
</dbReference>
<dbReference type="EMBL" id="UINC01178929">
    <property type="protein sequence ID" value="SVD87355.1"/>
    <property type="molecule type" value="Genomic_DNA"/>
</dbReference>
<dbReference type="SUPFAM" id="SSF53448">
    <property type="entry name" value="Nucleotide-diphospho-sugar transferases"/>
    <property type="match status" value="1"/>
</dbReference>
<dbReference type="InterPro" id="IPR001173">
    <property type="entry name" value="Glyco_trans_2-like"/>
</dbReference>
<accession>A0A382YX06</accession>
<reference evidence="2" key="1">
    <citation type="submission" date="2018-05" db="EMBL/GenBank/DDBJ databases">
        <authorList>
            <person name="Lanie J.A."/>
            <person name="Ng W.-L."/>
            <person name="Kazmierczak K.M."/>
            <person name="Andrzejewski T.M."/>
            <person name="Davidsen T.M."/>
            <person name="Wayne K.J."/>
            <person name="Tettelin H."/>
            <person name="Glass J.I."/>
            <person name="Rusch D."/>
            <person name="Podicherti R."/>
            <person name="Tsui H.-C.T."/>
            <person name="Winkler M.E."/>
        </authorList>
    </citation>
    <scope>NUCLEOTIDE SEQUENCE</scope>
</reference>
<feature type="domain" description="Glycosyltransferase 2-like" evidence="1">
    <location>
        <begin position="5"/>
        <end position="130"/>
    </location>
</feature>
<evidence type="ECO:0000313" key="2">
    <source>
        <dbReference type="EMBL" id="SVD87355.1"/>
    </source>
</evidence>
<evidence type="ECO:0000259" key="1">
    <source>
        <dbReference type="Pfam" id="PF00535"/>
    </source>
</evidence>
<name>A0A382YX06_9ZZZZ</name>
<dbReference type="AlphaFoldDB" id="A0A382YX06"/>